<dbReference type="SUPFAM" id="SSF100879">
    <property type="entry name" value="Lesion bypass DNA polymerase (Y-family), little finger domain"/>
    <property type="match status" value="1"/>
</dbReference>
<evidence type="ECO:0000256" key="10">
    <source>
        <dbReference type="SAM" id="MobiDB-lite"/>
    </source>
</evidence>
<sequence>MPVSRPEPQEPRVIAHVDMDCFYVQVEQRKNPELRVYQLLCYEARKFGVKRSMRGDEAKKVCPDIQLVQVPVARGKADLNSYRSAGSEVVAILSTKGRCERASIDEVYLDLTDAAKSMLSETPPEVLESIPEEALKSKVLGLNSEDDDREKNVSEWLFRRHADYQDKLLACGAIIVARLRVKVLEETKFTCSAGIAHNKVDISFSLSLIELTNVTWQMLAKLASAMHKPAQQTVVPSSSVMDLLSSLPVKKMIIRKQLGGKLGCSLQIDLGVNTIGDLLNFSEAKLQECYGINTGTFKLVNLLNERVLVLIIPPILAHGYGRLLEGLVEKKLRTVFYPRAMVVERHFQVRSWLNQLCEELSERIQFDLDQNKRVAHTLTLHANAYKENGVDSQRKFPSKSCPLRYGTAKIQDDAMKLFDSALHDFLSSQNIRWGITSLSISASKISEIPSGTCSILKIFRGENSSSMSSDNSDVLIPESISKSPKNENEGCMAATQSDNVDQPACQEKENENHNNQTVQDKANQAQGIGASQKKLKEKEPYSILKFFPGSESSSTRKRAFGDLDQDHLERNQIEQKEGPSEGCDDATTRSNQTAQQHEIWNFNVEDVDPSVIDELPLEIQREVRGWLHSATKRTNMTKRGSSIAHYFSPVKKT</sequence>
<dbReference type="Pfam" id="PF00817">
    <property type="entry name" value="IMS"/>
    <property type="match status" value="1"/>
</dbReference>
<keyword evidence="8" id="KW-0539">Nucleus</keyword>
<protein>
    <recommendedName>
        <fullName evidence="9">DNA polymerase eta</fullName>
    </recommendedName>
</protein>
<gene>
    <name evidence="12" type="ORF">CB5_LOCUS2305</name>
</gene>
<feature type="compositionally biased region" description="Polar residues" evidence="10">
    <location>
        <begin position="513"/>
        <end position="526"/>
    </location>
</feature>
<dbReference type="GO" id="GO:0009314">
    <property type="term" value="P:response to radiation"/>
    <property type="evidence" value="ECO:0007669"/>
    <property type="project" value="TreeGrafter"/>
</dbReference>
<dbReference type="PANTHER" id="PTHR45873:SF1">
    <property type="entry name" value="DNA POLYMERASE ETA"/>
    <property type="match status" value="1"/>
</dbReference>
<dbReference type="GO" id="GO:0003887">
    <property type="term" value="F:DNA-directed DNA polymerase activity"/>
    <property type="evidence" value="ECO:0007669"/>
    <property type="project" value="TreeGrafter"/>
</dbReference>
<dbReference type="Gene3D" id="3.40.1170.60">
    <property type="match status" value="1"/>
</dbReference>
<keyword evidence="7" id="KW-0234">DNA repair</keyword>
<organism evidence="12">
    <name type="scientific">Ananas comosus var. bracteatus</name>
    <name type="common">red pineapple</name>
    <dbReference type="NCBI Taxonomy" id="296719"/>
    <lineage>
        <taxon>Eukaryota</taxon>
        <taxon>Viridiplantae</taxon>
        <taxon>Streptophyta</taxon>
        <taxon>Embryophyta</taxon>
        <taxon>Tracheophyta</taxon>
        <taxon>Spermatophyta</taxon>
        <taxon>Magnoliopsida</taxon>
        <taxon>Liliopsida</taxon>
        <taxon>Poales</taxon>
        <taxon>Bromeliaceae</taxon>
        <taxon>Bromelioideae</taxon>
        <taxon>Ananas</taxon>
    </lineage>
</organism>
<dbReference type="InterPro" id="IPR052230">
    <property type="entry name" value="DNA_polymerase_eta"/>
</dbReference>
<evidence type="ECO:0000256" key="2">
    <source>
        <dbReference type="ARBA" id="ARBA00022679"/>
    </source>
</evidence>
<keyword evidence="4" id="KW-0479">Metal-binding</keyword>
<dbReference type="SUPFAM" id="SSF56672">
    <property type="entry name" value="DNA/RNA polymerases"/>
    <property type="match status" value="1"/>
</dbReference>
<dbReference type="GO" id="GO:0006281">
    <property type="term" value="P:DNA repair"/>
    <property type="evidence" value="ECO:0007669"/>
    <property type="project" value="UniProtKB-KW"/>
</dbReference>
<evidence type="ECO:0000313" key="12">
    <source>
        <dbReference type="EMBL" id="CAD1819094.1"/>
    </source>
</evidence>
<evidence type="ECO:0000259" key="11">
    <source>
        <dbReference type="PROSITE" id="PS50173"/>
    </source>
</evidence>
<dbReference type="GO" id="GO:0042276">
    <property type="term" value="P:error-prone translesion synthesis"/>
    <property type="evidence" value="ECO:0007669"/>
    <property type="project" value="TreeGrafter"/>
</dbReference>
<dbReference type="InterPro" id="IPR043502">
    <property type="entry name" value="DNA/RNA_pol_sf"/>
</dbReference>
<dbReference type="EMBL" id="LR862139">
    <property type="protein sequence ID" value="CAD1819094.1"/>
    <property type="molecule type" value="Genomic_DNA"/>
</dbReference>
<dbReference type="InterPro" id="IPR017961">
    <property type="entry name" value="DNA_pol_Y-fam_little_finger"/>
</dbReference>
<dbReference type="Pfam" id="PF21704">
    <property type="entry name" value="POLH-Rev1_HhH"/>
    <property type="match status" value="1"/>
</dbReference>
<dbReference type="FunFam" id="3.40.1170.60:FF:000003">
    <property type="entry name" value="DNA polymerase eta"/>
    <property type="match status" value="1"/>
</dbReference>
<evidence type="ECO:0000256" key="6">
    <source>
        <dbReference type="ARBA" id="ARBA00022842"/>
    </source>
</evidence>
<evidence type="ECO:0000256" key="8">
    <source>
        <dbReference type="ARBA" id="ARBA00023242"/>
    </source>
</evidence>
<dbReference type="Gene3D" id="3.30.1490.100">
    <property type="entry name" value="DNA polymerase, Y-family, little finger domain"/>
    <property type="match status" value="1"/>
</dbReference>
<dbReference type="GO" id="GO:0035861">
    <property type="term" value="C:site of double-strand break"/>
    <property type="evidence" value="ECO:0007669"/>
    <property type="project" value="TreeGrafter"/>
</dbReference>
<reference evidence="12" key="1">
    <citation type="submission" date="2020-07" db="EMBL/GenBank/DDBJ databases">
        <authorList>
            <person name="Lin J."/>
        </authorList>
    </citation>
    <scope>NUCLEOTIDE SEQUENCE</scope>
</reference>
<dbReference type="FunFam" id="3.30.70.270:FF:000029">
    <property type="entry name" value="DNA polymerase eta"/>
    <property type="match status" value="1"/>
</dbReference>
<keyword evidence="5" id="KW-0227">DNA damage</keyword>
<dbReference type="GO" id="GO:0005657">
    <property type="term" value="C:replication fork"/>
    <property type="evidence" value="ECO:0007669"/>
    <property type="project" value="TreeGrafter"/>
</dbReference>
<evidence type="ECO:0000256" key="3">
    <source>
        <dbReference type="ARBA" id="ARBA00022695"/>
    </source>
</evidence>
<evidence type="ECO:0000256" key="4">
    <source>
        <dbReference type="ARBA" id="ARBA00022723"/>
    </source>
</evidence>
<evidence type="ECO:0000256" key="1">
    <source>
        <dbReference type="ARBA" id="ARBA00004123"/>
    </source>
</evidence>
<dbReference type="GO" id="GO:0005634">
    <property type="term" value="C:nucleus"/>
    <property type="evidence" value="ECO:0007669"/>
    <property type="project" value="UniProtKB-SubCell"/>
</dbReference>
<feature type="compositionally biased region" description="Low complexity" evidence="10">
    <location>
        <begin position="463"/>
        <end position="473"/>
    </location>
</feature>
<keyword evidence="2" id="KW-0808">Transferase</keyword>
<dbReference type="PROSITE" id="PS50173">
    <property type="entry name" value="UMUC"/>
    <property type="match status" value="1"/>
</dbReference>
<dbReference type="AlphaFoldDB" id="A0A6V7NL63"/>
<dbReference type="PIRSF" id="PIRSF036603">
    <property type="entry name" value="DPol_eta"/>
    <property type="match status" value="1"/>
</dbReference>
<dbReference type="GO" id="GO:0003684">
    <property type="term" value="F:damaged DNA binding"/>
    <property type="evidence" value="ECO:0007669"/>
    <property type="project" value="InterPro"/>
</dbReference>
<feature type="domain" description="UmuC" evidence="11">
    <location>
        <begin position="14"/>
        <end position="252"/>
    </location>
</feature>
<dbReference type="InterPro" id="IPR043128">
    <property type="entry name" value="Rev_trsase/Diguanyl_cyclase"/>
</dbReference>
<dbReference type="PANTHER" id="PTHR45873">
    <property type="entry name" value="DNA POLYMERASE ETA"/>
    <property type="match status" value="1"/>
</dbReference>
<evidence type="ECO:0000256" key="9">
    <source>
        <dbReference type="ARBA" id="ARBA00044975"/>
    </source>
</evidence>
<keyword evidence="3" id="KW-0548">Nucleotidyltransferase</keyword>
<dbReference type="Gene3D" id="3.30.70.270">
    <property type="match status" value="2"/>
</dbReference>
<keyword evidence="6" id="KW-0460">Magnesium</keyword>
<dbReference type="InterPro" id="IPR001126">
    <property type="entry name" value="UmuC"/>
</dbReference>
<dbReference type="InterPro" id="IPR036775">
    <property type="entry name" value="DNA_pol_Y-fam_lit_finger_sf"/>
</dbReference>
<feature type="region of interest" description="Disordered" evidence="10">
    <location>
        <begin position="573"/>
        <end position="592"/>
    </location>
</feature>
<accession>A0A6V7NL63</accession>
<proteinExistence type="predicted"/>
<dbReference type="Pfam" id="PF11799">
    <property type="entry name" value="IMS_C"/>
    <property type="match status" value="1"/>
</dbReference>
<evidence type="ECO:0000256" key="7">
    <source>
        <dbReference type="ARBA" id="ARBA00023204"/>
    </source>
</evidence>
<feature type="region of interest" description="Disordered" evidence="10">
    <location>
        <begin position="463"/>
        <end position="535"/>
    </location>
</feature>
<name>A0A6V7NL63_ANACO</name>
<evidence type="ECO:0000256" key="5">
    <source>
        <dbReference type="ARBA" id="ARBA00022763"/>
    </source>
</evidence>
<dbReference type="GO" id="GO:0046872">
    <property type="term" value="F:metal ion binding"/>
    <property type="evidence" value="ECO:0007669"/>
    <property type="project" value="UniProtKB-KW"/>
</dbReference>
<comment type="subcellular location">
    <subcellularLocation>
        <location evidence="1">Nucleus</location>
    </subcellularLocation>
</comment>